<keyword evidence="2" id="KW-0812">Transmembrane</keyword>
<evidence type="ECO:0000313" key="3">
    <source>
        <dbReference type="EMBL" id="CAI9119387.1"/>
    </source>
</evidence>
<protein>
    <submittedName>
        <fullName evidence="3">LPS export ABC transporter periplasmic protein LptC</fullName>
    </submittedName>
</protein>
<feature type="compositionally biased region" description="Basic and acidic residues" evidence="1">
    <location>
        <begin position="1"/>
        <end position="23"/>
    </location>
</feature>
<dbReference type="AlphaFoldDB" id="A0AA35Y205"/>
<dbReference type="Pfam" id="PF06835">
    <property type="entry name" value="LptC"/>
    <property type="match status" value="1"/>
</dbReference>
<organism evidence="3 4">
    <name type="scientific">Brytella acorum</name>
    <dbReference type="NCBI Taxonomy" id="2959299"/>
    <lineage>
        <taxon>Bacteria</taxon>
        <taxon>Pseudomonadati</taxon>
        <taxon>Pseudomonadota</taxon>
        <taxon>Alphaproteobacteria</taxon>
        <taxon>Acetobacterales</taxon>
        <taxon>Acetobacteraceae</taxon>
        <taxon>Brytella</taxon>
    </lineage>
</organism>
<evidence type="ECO:0000313" key="4">
    <source>
        <dbReference type="Proteomes" id="UP001176960"/>
    </source>
</evidence>
<sequence length="262" mass="29137">MSEGRETGSKGADDRRPQRDDFAHSPNRLQMLREAMGRDPSRNRHIPTPADLARRRSFLGAAKWALPTLALLLLGSIAVWPELSRLVNENRAAMREMAKMKVESGNMEGAIYRGLDEHGRPYMITARLTHQTGPDRVELTDPEADIFMDGGWADVRAEHGVYMQHEQTLNLRDHVVLYRDDGTLMNGVTSDIDLKQSVLASDDWVHAEGPFGVLDAQGYFIDQHAGLLQFTGPQRVIRNDDQSAMPPQSADAAATPDTASRP</sequence>
<dbReference type="InterPro" id="IPR010664">
    <property type="entry name" value="LipoPS_assembly_LptC-rel"/>
</dbReference>
<feature type="transmembrane region" description="Helical" evidence="2">
    <location>
        <begin position="64"/>
        <end position="81"/>
    </location>
</feature>
<feature type="region of interest" description="Disordered" evidence="1">
    <location>
        <begin position="238"/>
        <end position="262"/>
    </location>
</feature>
<feature type="compositionally biased region" description="Low complexity" evidence="1">
    <location>
        <begin position="247"/>
        <end position="262"/>
    </location>
</feature>
<keyword evidence="2" id="KW-1133">Transmembrane helix</keyword>
<feature type="region of interest" description="Disordered" evidence="1">
    <location>
        <begin position="1"/>
        <end position="28"/>
    </location>
</feature>
<keyword evidence="2" id="KW-0472">Membrane</keyword>
<dbReference type="RefSeq" id="WP_289842300.1">
    <property type="nucleotide sequence ID" value="NZ_CATKSH010000001.1"/>
</dbReference>
<name>A0AA35Y205_9PROT</name>
<dbReference type="EMBL" id="CATKSH010000001">
    <property type="protein sequence ID" value="CAI9119387.1"/>
    <property type="molecule type" value="Genomic_DNA"/>
</dbReference>
<keyword evidence="4" id="KW-1185">Reference proteome</keyword>
<evidence type="ECO:0000256" key="1">
    <source>
        <dbReference type="SAM" id="MobiDB-lite"/>
    </source>
</evidence>
<dbReference type="Gene3D" id="2.60.450.10">
    <property type="entry name" value="Lipopolysaccharide (LPS) transport protein A like domain"/>
    <property type="match status" value="1"/>
</dbReference>
<evidence type="ECO:0000256" key="2">
    <source>
        <dbReference type="SAM" id="Phobius"/>
    </source>
</evidence>
<proteinExistence type="predicted"/>
<gene>
    <name evidence="3" type="primary">lptC</name>
    <name evidence="3" type="ORF">LMG32879_000202</name>
</gene>
<comment type="caution">
    <text evidence="3">The sequence shown here is derived from an EMBL/GenBank/DDBJ whole genome shotgun (WGS) entry which is preliminary data.</text>
</comment>
<reference evidence="3" key="1">
    <citation type="submission" date="2023-03" db="EMBL/GenBank/DDBJ databases">
        <authorList>
            <person name="Cleenwerck I."/>
        </authorList>
    </citation>
    <scope>NUCLEOTIDE SEQUENCE</scope>
    <source>
        <strain evidence="3">LMG 32879</strain>
    </source>
</reference>
<accession>A0AA35Y205</accession>
<dbReference type="Proteomes" id="UP001176960">
    <property type="component" value="Unassembled WGS sequence"/>
</dbReference>